<evidence type="ECO:0000313" key="1">
    <source>
        <dbReference type="EMBL" id="MDT0489756.1"/>
    </source>
</evidence>
<dbReference type="EMBL" id="JAVRFG010000004">
    <property type="protein sequence ID" value="MDT0489756.1"/>
    <property type="molecule type" value="Genomic_DNA"/>
</dbReference>
<reference evidence="2" key="1">
    <citation type="submission" date="2023-07" db="EMBL/GenBank/DDBJ databases">
        <title>30 novel species of actinomycetes from the DSMZ collection.</title>
        <authorList>
            <person name="Nouioui I."/>
        </authorList>
    </citation>
    <scope>NUCLEOTIDE SEQUENCE [LARGE SCALE GENOMIC DNA]</scope>
    <source>
        <strain evidence="2">DSM 40932</strain>
    </source>
</reference>
<protein>
    <submittedName>
        <fullName evidence="1">Uncharacterized protein</fullName>
    </submittedName>
</protein>
<proteinExistence type="predicted"/>
<organism evidence="1 2">
    <name type="scientific">Streptomyces stephensoniae</name>
    <dbReference type="NCBI Taxonomy" id="3375367"/>
    <lineage>
        <taxon>Bacteria</taxon>
        <taxon>Bacillati</taxon>
        <taxon>Actinomycetota</taxon>
        <taxon>Actinomycetes</taxon>
        <taxon>Kitasatosporales</taxon>
        <taxon>Streptomycetaceae</taxon>
        <taxon>Streptomyces</taxon>
    </lineage>
</organism>
<comment type="caution">
    <text evidence="1">The sequence shown here is derived from an EMBL/GenBank/DDBJ whole genome shotgun (WGS) entry which is preliminary data.</text>
</comment>
<dbReference type="RefSeq" id="WP_311596264.1">
    <property type="nucleotide sequence ID" value="NZ_JAVRFG010000004.1"/>
</dbReference>
<evidence type="ECO:0000313" key="2">
    <source>
        <dbReference type="Proteomes" id="UP001180556"/>
    </source>
</evidence>
<keyword evidence="2" id="KW-1185">Reference proteome</keyword>
<dbReference type="Proteomes" id="UP001180556">
    <property type="component" value="Unassembled WGS sequence"/>
</dbReference>
<gene>
    <name evidence="1" type="ORF">RM717_04465</name>
</gene>
<accession>A0ABU2VVX1</accession>
<sequence>MRQFIARLYEVFFGRLTPGRAPQLPGLDGESHSVPPARRARVLVVCRTALLSAVTPCRPYGPYSPAAYARWERAEQRLRGGRRREGWPSLHGVDGELHPVGMKVAR</sequence>
<name>A0ABU2VVX1_9ACTN</name>